<dbReference type="OrthoDB" id="9779069at2"/>
<protein>
    <recommendedName>
        <fullName evidence="1">Stage 0 sporulation protein A homolog</fullName>
    </recommendedName>
</protein>
<dbReference type="CDD" id="cd06170">
    <property type="entry name" value="LuxR_C_like"/>
    <property type="match status" value="1"/>
</dbReference>
<dbReference type="InterPro" id="IPR001789">
    <property type="entry name" value="Sig_transdc_resp-reg_receiver"/>
</dbReference>
<dbReference type="HOGENOM" id="CLU_000445_90_0_9"/>
<dbReference type="KEGG" id="mas:Mahau_0653"/>
<dbReference type="SMART" id="SM00421">
    <property type="entry name" value="HTH_LUXR"/>
    <property type="match status" value="1"/>
</dbReference>
<evidence type="ECO:0000259" key="9">
    <source>
        <dbReference type="PROSITE" id="PS50110"/>
    </source>
</evidence>
<dbReference type="Pfam" id="PF00072">
    <property type="entry name" value="Response_reg"/>
    <property type="match status" value="1"/>
</dbReference>
<dbReference type="GO" id="GO:0000160">
    <property type="term" value="P:phosphorelay signal transduction system"/>
    <property type="evidence" value="ECO:0007669"/>
    <property type="project" value="InterPro"/>
</dbReference>
<comment type="function">
    <text evidence="6">May play the central regulatory role in sporulation. It may be an element of the effector pathway responsible for the activation of sporulation genes in response to nutritional stress. Spo0A may act in concert with spo0H (a sigma factor) to control the expression of some genes that are critical to the sporulation process.</text>
</comment>
<dbReference type="GO" id="GO:0006355">
    <property type="term" value="P:regulation of DNA-templated transcription"/>
    <property type="evidence" value="ECO:0007669"/>
    <property type="project" value="InterPro"/>
</dbReference>
<dbReference type="FunFam" id="1.10.10.10:FF:000153">
    <property type="entry name" value="LuxR family transcriptional regulator"/>
    <property type="match status" value="1"/>
</dbReference>
<keyword evidence="4" id="KW-0238">DNA-binding</keyword>
<evidence type="ECO:0000256" key="3">
    <source>
        <dbReference type="ARBA" id="ARBA00023015"/>
    </source>
</evidence>
<dbReference type="SMART" id="SM00448">
    <property type="entry name" value="REC"/>
    <property type="match status" value="1"/>
</dbReference>
<reference evidence="10 11" key="2">
    <citation type="journal article" date="2011" name="Stand. Genomic Sci.">
        <title>Complete genome sequence of Mahella australiensis type strain (50-1 BON).</title>
        <authorList>
            <person name="Sikorski J."/>
            <person name="Teshima H."/>
            <person name="Nolan M."/>
            <person name="Lucas S."/>
            <person name="Hammon N."/>
            <person name="Deshpande S."/>
            <person name="Cheng J.F."/>
            <person name="Pitluck S."/>
            <person name="Liolios K."/>
            <person name="Pagani I."/>
            <person name="Ivanova N."/>
            <person name="Huntemann M."/>
            <person name="Mavromatis K."/>
            <person name="Ovchinikova G."/>
            <person name="Pati A."/>
            <person name="Tapia R."/>
            <person name="Han C."/>
            <person name="Goodwin L."/>
            <person name="Chen A."/>
            <person name="Palaniappan K."/>
            <person name="Land M."/>
            <person name="Hauser L."/>
            <person name="Ngatchou-Djao O.D."/>
            <person name="Rohde M."/>
            <person name="Pukall R."/>
            <person name="Spring S."/>
            <person name="Abt B."/>
            <person name="Goker M."/>
            <person name="Detter J.C."/>
            <person name="Woyke T."/>
            <person name="Bristow J."/>
            <person name="Markowitz V."/>
            <person name="Hugenholtz P."/>
            <person name="Eisen J.A."/>
            <person name="Kyrpides N.C."/>
            <person name="Klenk H.P."/>
            <person name="Lapidus A."/>
        </authorList>
    </citation>
    <scope>NUCLEOTIDE SEQUENCE [LARGE SCALE GENOMIC DNA]</scope>
    <source>
        <strain evidence="11">DSM 15567 / CIP 107919 / 50-1 BON</strain>
    </source>
</reference>
<proteinExistence type="predicted"/>
<dbReference type="Pfam" id="PF00196">
    <property type="entry name" value="GerE"/>
    <property type="match status" value="1"/>
</dbReference>
<dbReference type="STRING" id="697281.Mahau_0653"/>
<keyword evidence="2 7" id="KW-0597">Phosphoprotein</keyword>
<dbReference type="PANTHER" id="PTHR43214">
    <property type="entry name" value="TWO-COMPONENT RESPONSE REGULATOR"/>
    <property type="match status" value="1"/>
</dbReference>
<dbReference type="InterPro" id="IPR011006">
    <property type="entry name" value="CheY-like_superfamily"/>
</dbReference>
<sequence>MDKIKVMIADDHPLMRQGLERILSLEPDIDVIAQAANGSEVIEKTKSIIPDVILMDINMPVMNGLETIKVLKSNKCPSRIIMLTVHNDKQYLLESLKLGACGYILKDAEVDQLVEAIHKAYRGQLYVQTEMANPVLKEDQASPLYGFNVGIRYDDDLTQREREVLALVAKGLSNGEIAKKLFISEKTVKNHLSSIFRKLNVSDRTQAAVYAIKHGYN</sequence>
<dbReference type="PROSITE" id="PS00622">
    <property type="entry name" value="HTH_LUXR_1"/>
    <property type="match status" value="1"/>
</dbReference>
<keyword evidence="3" id="KW-0805">Transcription regulation</keyword>
<evidence type="ECO:0000313" key="11">
    <source>
        <dbReference type="Proteomes" id="UP000008457"/>
    </source>
</evidence>
<dbReference type="CDD" id="cd17535">
    <property type="entry name" value="REC_NarL-like"/>
    <property type="match status" value="1"/>
</dbReference>
<evidence type="ECO:0000256" key="4">
    <source>
        <dbReference type="ARBA" id="ARBA00023125"/>
    </source>
</evidence>
<dbReference type="PROSITE" id="PS50110">
    <property type="entry name" value="RESPONSE_REGULATORY"/>
    <property type="match status" value="1"/>
</dbReference>
<dbReference type="EMBL" id="CP002360">
    <property type="protein sequence ID" value="AEE95856.1"/>
    <property type="molecule type" value="Genomic_DNA"/>
</dbReference>
<dbReference type="SUPFAM" id="SSF52172">
    <property type="entry name" value="CheY-like"/>
    <property type="match status" value="1"/>
</dbReference>
<evidence type="ECO:0000256" key="6">
    <source>
        <dbReference type="ARBA" id="ARBA00024867"/>
    </source>
</evidence>
<gene>
    <name evidence="10" type="ordered locus">Mahau_0653</name>
</gene>
<evidence type="ECO:0000256" key="7">
    <source>
        <dbReference type="PROSITE-ProRule" id="PRU00169"/>
    </source>
</evidence>
<dbReference type="Proteomes" id="UP000008457">
    <property type="component" value="Chromosome"/>
</dbReference>
<dbReference type="PRINTS" id="PR00038">
    <property type="entry name" value="HTHLUXR"/>
</dbReference>
<dbReference type="InterPro" id="IPR058245">
    <property type="entry name" value="NreC/VraR/RcsB-like_REC"/>
</dbReference>
<dbReference type="InterPro" id="IPR000792">
    <property type="entry name" value="Tscrpt_reg_LuxR_C"/>
</dbReference>
<organism evidence="10 11">
    <name type="scientific">Mahella australiensis (strain DSM 15567 / CIP 107919 / 50-1 BON)</name>
    <dbReference type="NCBI Taxonomy" id="697281"/>
    <lineage>
        <taxon>Bacteria</taxon>
        <taxon>Bacillati</taxon>
        <taxon>Bacillota</taxon>
        <taxon>Clostridia</taxon>
        <taxon>Thermoanaerobacterales</taxon>
        <taxon>Thermoanaerobacterales Family IV. Incertae Sedis</taxon>
        <taxon>Mahella</taxon>
    </lineage>
</organism>
<dbReference type="PROSITE" id="PS50043">
    <property type="entry name" value="HTH_LUXR_2"/>
    <property type="match status" value="1"/>
</dbReference>
<feature type="domain" description="HTH luxR-type" evidence="8">
    <location>
        <begin position="150"/>
        <end position="215"/>
    </location>
</feature>
<name>F4A0H7_MAHA5</name>
<keyword evidence="5" id="KW-0804">Transcription</keyword>
<feature type="domain" description="Response regulatory" evidence="9">
    <location>
        <begin position="5"/>
        <end position="121"/>
    </location>
</feature>
<evidence type="ECO:0000259" key="8">
    <source>
        <dbReference type="PROSITE" id="PS50043"/>
    </source>
</evidence>
<accession>F4A0H7</accession>
<dbReference type="AlphaFoldDB" id="F4A0H7"/>
<dbReference type="InterPro" id="IPR016032">
    <property type="entry name" value="Sig_transdc_resp-reg_C-effctor"/>
</dbReference>
<keyword evidence="11" id="KW-1185">Reference proteome</keyword>
<reference evidence="11" key="1">
    <citation type="submission" date="2010-11" db="EMBL/GenBank/DDBJ databases">
        <title>The complete genome of Mahella australiensis DSM 15567.</title>
        <authorList>
            <consortium name="US DOE Joint Genome Institute (JGI-PGF)"/>
            <person name="Lucas S."/>
            <person name="Copeland A."/>
            <person name="Lapidus A."/>
            <person name="Bruce D."/>
            <person name="Goodwin L."/>
            <person name="Pitluck S."/>
            <person name="Kyrpides N."/>
            <person name="Mavromatis K."/>
            <person name="Pagani I."/>
            <person name="Ivanova N."/>
            <person name="Teshima H."/>
            <person name="Brettin T."/>
            <person name="Detter J.C."/>
            <person name="Han C."/>
            <person name="Tapia R."/>
            <person name="Land M."/>
            <person name="Hauser L."/>
            <person name="Markowitz V."/>
            <person name="Cheng J.-F."/>
            <person name="Hugenholtz P."/>
            <person name="Woyke T."/>
            <person name="Wu D."/>
            <person name="Spring S."/>
            <person name="Pukall R."/>
            <person name="Steenblock K."/>
            <person name="Schneider S."/>
            <person name="Klenk H.-P."/>
            <person name="Eisen J.A."/>
        </authorList>
    </citation>
    <scope>NUCLEOTIDE SEQUENCE [LARGE SCALE GENOMIC DNA]</scope>
    <source>
        <strain evidence="11">DSM 15567 / CIP 107919 / 50-1 BON</strain>
    </source>
</reference>
<evidence type="ECO:0000256" key="2">
    <source>
        <dbReference type="ARBA" id="ARBA00022553"/>
    </source>
</evidence>
<dbReference type="SUPFAM" id="SSF46894">
    <property type="entry name" value="C-terminal effector domain of the bipartite response regulators"/>
    <property type="match status" value="1"/>
</dbReference>
<feature type="modified residue" description="4-aspartylphosphate" evidence="7">
    <location>
        <position position="56"/>
    </location>
</feature>
<dbReference type="InterPro" id="IPR039420">
    <property type="entry name" value="WalR-like"/>
</dbReference>
<evidence type="ECO:0000256" key="5">
    <source>
        <dbReference type="ARBA" id="ARBA00023163"/>
    </source>
</evidence>
<dbReference type="eggNOG" id="COG2197">
    <property type="taxonomic scope" value="Bacteria"/>
</dbReference>
<evidence type="ECO:0000313" key="10">
    <source>
        <dbReference type="EMBL" id="AEE95856.1"/>
    </source>
</evidence>
<dbReference type="Gene3D" id="3.40.50.2300">
    <property type="match status" value="1"/>
</dbReference>
<dbReference type="RefSeq" id="WP_013780289.1">
    <property type="nucleotide sequence ID" value="NC_015520.1"/>
</dbReference>
<evidence type="ECO:0000256" key="1">
    <source>
        <dbReference type="ARBA" id="ARBA00018672"/>
    </source>
</evidence>
<dbReference type="GO" id="GO:0003677">
    <property type="term" value="F:DNA binding"/>
    <property type="evidence" value="ECO:0007669"/>
    <property type="project" value="UniProtKB-KW"/>
</dbReference>